<protein>
    <recommendedName>
        <fullName evidence="10">Circadian input-output histidine kinase CikA</fullName>
        <ecNumber evidence="3">2.7.13.3</ecNumber>
    </recommendedName>
    <alternativeName>
        <fullName evidence="4">Stage 0 sporulation protein A homolog</fullName>
    </alternativeName>
</protein>
<dbReference type="GO" id="GO:0000155">
    <property type="term" value="F:phosphorelay sensor kinase activity"/>
    <property type="evidence" value="ECO:0007669"/>
    <property type="project" value="InterPro"/>
</dbReference>
<dbReference type="GO" id="GO:0009927">
    <property type="term" value="F:histidine phosphotransfer kinase activity"/>
    <property type="evidence" value="ECO:0007669"/>
    <property type="project" value="TreeGrafter"/>
</dbReference>
<dbReference type="SMART" id="SM00448">
    <property type="entry name" value="REC"/>
    <property type="match status" value="1"/>
</dbReference>
<keyword evidence="8" id="KW-0902">Two-component regulatory system</keyword>
<dbReference type="CDD" id="cd00082">
    <property type="entry name" value="HisKA"/>
    <property type="match status" value="1"/>
</dbReference>
<dbReference type="SUPFAM" id="SSF52172">
    <property type="entry name" value="CheY-like"/>
    <property type="match status" value="1"/>
</dbReference>
<dbReference type="EC" id="2.7.13.3" evidence="3"/>
<dbReference type="Pfam" id="PF00072">
    <property type="entry name" value="Response_reg"/>
    <property type="match status" value="1"/>
</dbReference>
<feature type="coiled-coil region" evidence="12">
    <location>
        <begin position="127"/>
        <end position="154"/>
    </location>
</feature>
<evidence type="ECO:0000256" key="3">
    <source>
        <dbReference type="ARBA" id="ARBA00012438"/>
    </source>
</evidence>
<dbReference type="InterPro" id="IPR001789">
    <property type="entry name" value="Sig_transdc_resp-reg_receiver"/>
</dbReference>
<dbReference type="SUPFAM" id="SSF55874">
    <property type="entry name" value="ATPase domain of HSP90 chaperone/DNA topoisomerase II/histidine kinase"/>
    <property type="match status" value="1"/>
</dbReference>
<dbReference type="InterPro" id="IPR003661">
    <property type="entry name" value="HisK_dim/P_dom"/>
</dbReference>
<evidence type="ECO:0000313" key="15">
    <source>
        <dbReference type="EMBL" id="TCP64387.1"/>
    </source>
</evidence>
<dbReference type="PROSITE" id="PS50109">
    <property type="entry name" value="HIS_KIN"/>
    <property type="match status" value="1"/>
</dbReference>
<accession>A0A4R2RPS8</accession>
<keyword evidence="7 15" id="KW-0418">Kinase</keyword>
<dbReference type="SUPFAM" id="SSF47384">
    <property type="entry name" value="Homodimeric domain of signal transducing histidine kinase"/>
    <property type="match status" value="1"/>
</dbReference>
<feature type="domain" description="Response regulatory" evidence="14">
    <location>
        <begin position="9"/>
        <end position="125"/>
    </location>
</feature>
<feature type="domain" description="Histidine kinase" evidence="13">
    <location>
        <begin position="161"/>
        <end position="382"/>
    </location>
</feature>
<proteinExistence type="inferred from homology"/>
<comment type="catalytic activity">
    <reaction evidence="1">
        <text>ATP + protein L-histidine = ADP + protein N-phospho-L-histidine.</text>
        <dbReference type="EC" id="2.7.13.3"/>
    </reaction>
</comment>
<dbReference type="AlphaFoldDB" id="A0A4R2RPS8"/>
<dbReference type="PROSITE" id="PS50110">
    <property type="entry name" value="RESPONSE_REGULATORY"/>
    <property type="match status" value="1"/>
</dbReference>
<evidence type="ECO:0000256" key="9">
    <source>
        <dbReference type="ARBA" id="ARBA00024867"/>
    </source>
</evidence>
<dbReference type="InterPro" id="IPR004358">
    <property type="entry name" value="Sig_transdc_His_kin-like_C"/>
</dbReference>
<dbReference type="Gene3D" id="3.40.50.2300">
    <property type="match status" value="1"/>
</dbReference>
<keyword evidence="6" id="KW-0808">Transferase</keyword>
<comment type="function">
    <text evidence="9">May play the central regulatory role in sporulation. It may be an element of the effector pathway responsible for the activation of sporulation genes in response to nutritional stress. Spo0A may act in concert with spo0H (a sigma factor) to control the expression of some genes that are critical to the sporulation process.</text>
</comment>
<dbReference type="InterPro" id="IPR011006">
    <property type="entry name" value="CheY-like_superfamily"/>
</dbReference>
<dbReference type="SMART" id="SM00387">
    <property type="entry name" value="HATPase_c"/>
    <property type="match status" value="1"/>
</dbReference>
<dbReference type="Proteomes" id="UP000294813">
    <property type="component" value="Unassembled WGS sequence"/>
</dbReference>
<dbReference type="InterPro" id="IPR005467">
    <property type="entry name" value="His_kinase_dom"/>
</dbReference>
<dbReference type="PANTHER" id="PTHR43047">
    <property type="entry name" value="TWO-COMPONENT HISTIDINE PROTEIN KINASE"/>
    <property type="match status" value="1"/>
</dbReference>
<dbReference type="InterPro" id="IPR036097">
    <property type="entry name" value="HisK_dim/P_sf"/>
</dbReference>
<evidence type="ECO:0000259" key="13">
    <source>
        <dbReference type="PROSITE" id="PS50109"/>
    </source>
</evidence>
<dbReference type="Pfam" id="PF00512">
    <property type="entry name" value="HisKA"/>
    <property type="match status" value="1"/>
</dbReference>
<comment type="similarity">
    <text evidence="2">In the N-terminal section; belongs to the phytochrome family.</text>
</comment>
<dbReference type="EMBL" id="SLXT01000010">
    <property type="protein sequence ID" value="TCP64387.1"/>
    <property type="molecule type" value="Genomic_DNA"/>
</dbReference>
<evidence type="ECO:0000313" key="16">
    <source>
        <dbReference type="Proteomes" id="UP000294813"/>
    </source>
</evidence>
<dbReference type="InterPro" id="IPR036890">
    <property type="entry name" value="HATPase_C_sf"/>
</dbReference>
<dbReference type="PANTHER" id="PTHR43047:SF64">
    <property type="entry name" value="HISTIDINE KINASE CONTAINING CHEY-HOMOLOGOUS RECEIVER DOMAIN AND PAS DOMAIN-RELATED"/>
    <property type="match status" value="1"/>
</dbReference>
<gene>
    <name evidence="15" type="ORF">EDD73_11086</name>
</gene>
<dbReference type="FunFam" id="3.30.565.10:FF:000010">
    <property type="entry name" value="Sensor histidine kinase RcsC"/>
    <property type="match status" value="1"/>
</dbReference>
<evidence type="ECO:0000256" key="8">
    <source>
        <dbReference type="ARBA" id="ARBA00023012"/>
    </source>
</evidence>
<dbReference type="Gene3D" id="3.30.565.10">
    <property type="entry name" value="Histidine kinase-like ATPase, C-terminal domain"/>
    <property type="match status" value="1"/>
</dbReference>
<sequence length="385" mass="43166">MLDAIYRQKILIVDDSRTNIIALAELLKNLFEIKVANNGHTALRIALGDDPPDLILLDVMMPEMDGYEVCKRLKESSKTKDIPVIFITALDSPDDEENGLKLGAIDYITKPFNPVIVKSRVSNQLKIVRYIKEIEKSKNELRIAKEKAEEANILKSQFLSNINHEIRTPINGIVGFIEVLEVSAITEEQKEIIDYIKKSTKMLLDMISDILFLSKIESGNFETEEFPFSIHSAILDATISLDAMARKKGLDFSVAIDDKLPLMVIGDSMKLKDVLTRMVDNAIKFTEKGQVSVEAELMESNDDTIKILFRVKDTGIGMSGEILDHIFEPFTQGDASYKRKYNGAGVGLAICKSILDKMDSHICVESHEGIGSVFSFVKEFNKIKI</sequence>
<comment type="caution">
    <text evidence="15">The sequence shown here is derived from an EMBL/GenBank/DDBJ whole genome shotgun (WGS) entry which is preliminary data.</text>
</comment>
<dbReference type="OrthoDB" id="9813394at2"/>
<evidence type="ECO:0000256" key="2">
    <source>
        <dbReference type="ARBA" id="ARBA00006402"/>
    </source>
</evidence>
<dbReference type="RefSeq" id="WP_131919122.1">
    <property type="nucleotide sequence ID" value="NZ_JAOQNU010000010.1"/>
</dbReference>
<evidence type="ECO:0000256" key="5">
    <source>
        <dbReference type="ARBA" id="ARBA00022553"/>
    </source>
</evidence>
<evidence type="ECO:0000259" key="14">
    <source>
        <dbReference type="PROSITE" id="PS50110"/>
    </source>
</evidence>
<evidence type="ECO:0000256" key="10">
    <source>
        <dbReference type="ARBA" id="ARBA00074306"/>
    </source>
</evidence>
<evidence type="ECO:0000256" key="12">
    <source>
        <dbReference type="SAM" id="Coils"/>
    </source>
</evidence>
<reference evidence="15 16" key="1">
    <citation type="submission" date="2019-03" db="EMBL/GenBank/DDBJ databases">
        <title>Genomic Encyclopedia of Type Strains, Phase IV (KMG-IV): sequencing the most valuable type-strain genomes for metagenomic binning, comparative biology and taxonomic classification.</title>
        <authorList>
            <person name="Goeker M."/>
        </authorList>
    </citation>
    <scope>NUCLEOTIDE SEQUENCE [LARGE SCALE GENOMIC DNA]</scope>
    <source>
        <strain evidence="15 16">DSM 11170</strain>
    </source>
</reference>
<evidence type="ECO:0000256" key="11">
    <source>
        <dbReference type="PROSITE-ProRule" id="PRU00169"/>
    </source>
</evidence>
<dbReference type="CDD" id="cd16922">
    <property type="entry name" value="HATPase_EvgS-ArcB-TorS-like"/>
    <property type="match status" value="1"/>
</dbReference>
<dbReference type="InterPro" id="IPR003594">
    <property type="entry name" value="HATPase_dom"/>
</dbReference>
<keyword evidence="12" id="KW-0175">Coiled coil</keyword>
<dbReference type="GO" id="GO:0005886">
    <property type="term" value="C:plasma membrane"/>
    <property type="evidence" value="ECO:0007669"/>
    <property type="project" value="TreeGrafter"/>
</dbReference>
<dbReference type="SMART" id="SM00388">
    <property type="entry name" value="HisKA"/>
    <property type="match status" value="1"/>
</dbReference>
<evidence type="ECO:0000256" key="1">
    <source>
        <dbReference type="ARBA" id="ARBA00000085"/>
    </source>
</evidence>
<name>A0A4R2RPS8_9FIRM</name>
<organism evidence="15 16">
    <name type="scientific">Heliophilum fasciatum</name>
    <dbReference type="NCBI Taxonomy" id="35700"/>
    <lineage>
        <taxon>Bacteria</taxon>
        <taxon>Bacillati</taxon>
        <taxon>Bacillota</taxon>
        <taxon>Clostridia</taxon>
        <taxon>Eubacteriales</taxon>
        <taxon>Heliobacteriaceae</taxon>
        <taxon>Heliophilum</taxon>
    </lineage>
</organism>
<dbReference type="Gene3D" id="1.10.287.130">
    <property type="match status" value="1"/>
</dbReference>
<dbReference type="Pfam" id="PF02518">
    <property type="entry name" value="HATPase_c"/>
    <property type="match status" value="1"/>
</dbReference>
<evidence type="ECO:0000256" key="6">
    <source>
        <dbReference type="ARBA" id="ARBA00022679"/>
    </source>
</evidence>
<evidence type="ECO:0000256" key="7">
    <source>
        <dbReference type="ARBA" id="ARBA00022777"/>
    </source>
</evidence>
<feature type="modified residue" description="4-aspartylphosphate" evidence="11">
    <location>
        <position position="58"/>
    </location>
</feature>
<dbReference type="CDD" id="cd19920">
    <property type="entry name" value="REC_PA4781-like"/>
    <property type="match status" value="1"/>
</dbReference>
<keyword evidence="5 11" id="KW-0597">Phosphoprotein</keyword>
<dbReference type="PRINTS" id="PR00344">
    <property type="entry name" value="BCTRLSENSOR"/>
</dbReference>
<evidence type="ECO:0000256" key="4">
    <source>
        <dbReference type="ARBA" id="ARBA00018672"/>
    </source>
</evidence>
<keyword evidence="16" id="KW-1185">Reference proteome</keyword>